<dbReference type="PANTHER" id="PTHR30195:SF15">
    <property type="entry name" value="TYPE I RESTRICTION ENZYME HINDI ENDONUCLEASE SUBUNIT"/>
    <property type="match status" value="1"/>
</dbReference>
<comment type="similarity">
    <text evidence="2">Belongs to the HsdR family.</text>
</comment>
<evidence type="ECO:0000256" key="6">
    <source>
        <dbReference type="ARBA" id="ARBA00022747"/>
    </source>
</evidence>
<sequence length="1041" mass="119414">MTDKTPPHIKLDERTHVEKPLLDQLEGLKWEIIDLDAKQHPTDSHRQSFTEVVMLPILREQLKVINDWLEDDQVEEVLKQLTASFPSSNLISNNRHVFTLLLENTSVSENRKTDEKSPTVRFVDFTHRDNNRFIAVCQFKVRILGSEHNIMPDIVLFLNGLPVAVIECKSPKVKDAIPEAIDQILRYSEQRGAKGEGSAPLFFYNQIVIATCRNEAKFGTITTHSEKHFYRWADPYPRTVDELEHGSSGPNDQQRLVAGMLDRDNLLDLIRIFTLFSTNDKGETIKIVGRYQQFRAVKLAVKRLLTGQSPRERSGIIWHTQGSGKSLTMMFMVREMYRHAQLSNWKVVFVTDRTQLEQQLSETSQNIGFTVKVADSIKKLKELLRSDSSDLVMAMIHKFREADLTETFPELNASPHILVMTDEAHRSQYKLLGANFDKGLPNAARIGYTGTPIDKTERVFGDYIDKYTMRQSIEDGVTLEIVYEGRTHNAEVADQQGMDTAFADVFSDYNLRQRLEILGYGSRDAYLEAEPTIEAKAKDMMEHYLEHVFLNGYKAQVVATSREAAVRYKKHIDAALAAAIADLEQANPKKLDLDRLKKMTTDVIISGNNNDLPHLKAYSNTSKHKISIKSFKLSFDSEDEGVKGNMGILIVNNMLITGFDAPVEQVMYLDKVIIAHNLLQAIARVNRMSGEFKDKGFVVDYVGIGHHLKKAIDSYDEREQKEVIDALSFPEEELRELAASHAAIMELLKMHSLTDLNDIDAFYDLFYDEDPRFDYMLAFKNLTKCLNVVYPARQALDYIPDYQALTAINVQAEKHLRDERLSMKGIPPKLRAITDAYLESKGIEVKIKPISILDEDFQKQVAKRNRTKTKAAEVEHAIRHHLDVELDDDPDLKASFAEALAKIFKDFRDNWKKIYEELEKLRQRIINASKEPTYGLHRKKQMPIFRMFKREVFGEKNLDEDEISLLVNLTQQTFLVVERELKLTGFWESIPARNKLKAEIQKTLLVPEFANLSGLVKNRAYLISRIMEIAEKNHDIILYAE</sequence>
<dbReference type="InterPro" id="IPR007409">
    <property type="entry name" value="Restrct_endonuc_type1_HsdR_N"/>
</dbReference>
<protein>
    <recommendedName>
        <fullName evidence="3">type I site-specific deoxyribonuclease</fullName>
        <ecNumber evidence="3">3.1.21.3</ecNumber>
    </recommendedName>
</protein>
<dbReference type="NCBIfam" id="TIGR00348">
    <property type="entry name" value="hsdR"/>
    <property type="match status" value="1"/>
</dbReference>
<dbReference type="PATRIC" id="fig|1719120.3.peg.1593"/>
<dbReference type="Gene3D" id="3.90.1570.50">
    <property type="match status" value="1"/>
</dbReference>
<dbReference type="PANTHER" id="PTHR30195">
    <property type="entry name" value="TYPE I SITE-SPECIFIC DEOXYRIBONUCLEASE PROTEIN SUBUNIT M AND R"/>
    <property type="match status" value="1"/>
</dbReference>
<dbReference type="InterPro" id="IPR027417">
    <property type="entry name" value="P-loop_NTPase"/>
</dbReference>
<evidence type="ECO:0000256" key="7">
    <source>
        <dbReference type="ARBA" id="ARBA00022759"/>
    </source>
</evidence>
<dbReference type="PROSITE" id="PS51192">
    <property type="entry name" value="HELICASE_ATP_BIND_1"/>
    <property type="match status" value="1"/>
</dbReference>
<keyword evidence="7" id="KW-0255">Endonuclease</keyword>
<comment type="caution">
    <text evidence="12">The sequence shown here is derived from an EMBL/GenBank/DDBJ whole genome shotgun (WGS) entry which is preliminary data.</text>
</comment>
<dbReference type="GO" id="GO:0120545">
    <property type="term" value="F:nucleic acid conformation isomerase activity"/>
    <property type="evidence" value="ECO:0007669"/>
    <property type="project" value="UniProtKB-ARBA"/>
</dbReference>
<dbReference type="Proteomes" id="UP000050360">
    <property type="component" value="Unassembled WGS sequence"/>
</dbReference>
<feature type="domain" description="Helicase ATP-binding" evidence="11">
    <location>
        <begin position="306"/>
        <end position="470"/>
    </location>
</feature>
<organism evidence="12 13">
    <name type="scientific">Candidatus Methanoperedens nitratireducens</name>
    <dbReference type="NCBI Taxonomy" id="1392998"/>
    <lineage>
        <taxon>Archaea</taxon>
        <taxon>Methanobacteriati</taxon>
        <taxon>Methanobacteriota</taxon>
        <taxon>Stenosarchaea group</taxon>
        <taxon>Methanomicrobia</taxon>
        <taxon>Methanosarcinales</taxon>
        <taxon>ANME-2 cluster</taxon>
        <taxon>Candidatus Methanoperedentaceae</taxon>
        <taxon>Candidatus Methanoperedens</taxon>
    </lineage>
</organism>
<gene>
    <name evidence="12" type="ORF">MPEBLZ_01466</name>
</gene>
<evidence type="ECO:0000256" key="9">
    <source>
        <dbReference type="ARBA" id="ARBA00022840"/>
    </source>
</evidence>
<evidence type="ECO:0000256" key="2">
    <source>
        <dbReference type="ARBA" id="ARBA00008598"/>
    </source>
</evidence>
<evidence type="ECO:0000256" key="5">
    <source>
        <dbReference type="ARBA" id="ARBA00022741"/>
    </source>
</evidence>
<dbReference type="SMART" id="SM00487">
    <property type="entry name" value="DEXDc"/>
    <property type="match status" value="1"/>
</dbReference>
<evidence type="ECO:0000313" key="12">
    <source>
        <dbReference type="EMBL" id="KPQ43998.1"/>
    </source>
</evidence>
<evidence type="ECO:0000256" key="10">
    <source>
        <dbReference type="ARBA" id="ARBA00023125"/>
    </source>
</evidence>
<dbReference type="GO" id="GO:0009035">
    <property type="term" value="F:type I site-specific deoxyribonuclease activity"/>
    <property type="evidence" value="ECO:0007669"/>
    <property type="project" value="UniProtKB-EC"/>
</dbReference>
<dbReference type="GO" id="GO:0005524">
    <property type="term" value="F:ATP binding"/>
    <property type="evidence" value="ECO:0007669"/>
    <property type="project" value="UniProtKB-KW"/>
</dbReference>
<dbReference type="Pfam" id="PF18766">
    <property type="entry name" value="SWI2_SNF2"/>
    <property type="match status" value="1"/>
</dbReference>
<evidence type="ECO:0000259" key="11">
    <source>
        <dbReference type="PROSITE" id="PS51192"/>
    </source>
</evidence>
<dbReference type="Pfam" id="PF04313">
    <property type="entry name" value="HSDR_N"/>
    <property type="match status" value="1"/>
</dbReference>
<keyword evidence="6" id="KW-0680">Restriction system</keyword>
<reference evidence="12 13" key="1">
    <citation type="submission" date="2015-09" db="EMBL/GenBank/DDBJ databases">
        <title>A metagenomics-based metabolic model of nitrate-dependent anaerobic oxidation of methane by Methanoperedens-like archaea.</title>
        <authorList>
            <person name="Arshad A."/>
            <person name="Speth D.R."/>
            <person name="De Graaf R.M."/>
            <person name="Op Den Camp H.J."/>
            <person name="Jetten M.S."/>
            <person name="Welte C.U."/>
        </authorList>
    </citation>
    <scope>NUCLEOTIDE SEQUENCE [LARGE SCALE GENOMIC DNA]</scope>
</reference>
<dbReference type="GO" id="GO:0009307">
    <property type="term" value="P:DNA restriction-modification system"/>
    <property type="evidence" value="ECO:0007669"/>
    <property type="project" value="UniProtKB-KW"/>
</dbReference>
<comment type="catalytic activity">
    <reaction evidence="1">
        <text>Endonucleolytic cleavage of DNA to give random double-stranded fragments with terminal 5'-phosphates, ATP is simultaneously hydrolyzed.</text>
        <dbReference type="EC" id="3.1.21.3"/>
    </reaction>
</comment>
<dbReference type="EC" id="3.1.21.3" evidence="3"/>
<accession>A0A0P7ZGN9</accession>
<dbReference type="SUPFAM" id="SSF52540">
    <property type="entry name" value="P-loop containing nucleoside triphosphate hydrolases"/>
    <property type="match status" value="1"/>
</dbReference>
<dbReference type="CDD" id="cd18030">
    <property type="entry name" value="DEXHc_RE_I_HsdR"/>
    <property type="match status" value="1"/>
</dbReference>
<evidence type="ECO:0000256" key="1">
    <source>
        <dbReference type="ARBA" id="ARBA00000851"/>
    </source>
</evidence>
<dbReference type="InterPro" id="IPR014001">
    <property type="entry name" value="Helicase_ATP-bd"/>
</dbReference>
<evidence type="ECO:0000256" key="4">
    <source>
        <dbReference type="ARBA" id="ARBA00022722"/>
    </source>
</evidence>
<keyword evidence="8 12" id="KW-0378">Hydrolase</keyword>
<keyword evidence="10" id="KW-0238">DNA-binding</keyword>
<dbReference type="Gene3D" id="3.40.50.300">
    <property type="entry name" value="P-loop containing nucleotide triphosphate hydrolases"/>
    <property type="match status" value="2"/>
</dbReference>
<dbReference type="InterPro" id="IPR055180">
    <property type="entry name" value="HsdR_RecA-like_helicase_dom_2"/>
</dbReference>
<dbReference type="Pfam" id="PF22679">
    <property type="entry name" value="T1R_D3-like"/>
    <property type="match status" value="1"/>
</dbReference>
<dbReference type="InterPro" id="IPR051268">
    <property type="entry name" value="Type-I_R_enzyme_R_subunit"/>
</dbReference>
<dbReference type="GO" id="GO:0003677">
    <property type="term" value="F:DNA binding"/>
    <property type="evidence" value="ECO:0007669"/>
    <property type="project" value="UniProtKB-KW"/>
</dbReference>
<evidence type="ECO:0000256" key="3">
    <source>
        <dbReference type="ARBA" id="ARBA00012654"/>
    </source>
</evidence>
<dbReference type="CDD" id="cd22332">
    <property type="entry name" value="HsdR_N"/>
    <property type="match status" value="1"/>
</dbReference>
<dbReference type="AlphaFoldDB" id="A0A0P7ZGN9"/>
<keyword evidence="9" id="KW-0067">ATP-binding</keyword>
<evidence type="ECO:0000313" key="13">
    <source>
        <dbReference type="Proteomes" id="UP000050360"/>
    </source>
</evidence>
<name>A0A0P7ZGN9_9EURY</name>
<dbReference type="EMBL" id="LKCM01000118">
    <property type="protein sequence ID" value="KPQ43998.1"/>
    <property type="molecule type" value="Genomic_DNA"/>
</dbReference>
<dbReference type="InterPro" id="IPR040980">
    <property type="entry name" value="SWI2_SNF2"/>
</dbReference>
<keyword evidence="4" id="KW-0540">Nuclease</keyword>
<dbReference type="InterPro" id="IPR004473">
    <property type="entry name" value="Restrct_endonuc_typeI_HsdR"/>
</dbReference>
<keyword evidence="5" id="KW-0547">Nucleotide-binding</keyword>
<evidence type="ECO:0000256" key="8">
    <source>
        <dbReference type="ARBA" id="ARBA00022801"/>
    </source>
</evidence>
<dbReference type="CDD" id="cd18800">
    <property type="entry name" value="SF2_C_EcoR124I-like"/>
    <property type="match status" value="1"/>
</dbReference>
<proteinExistence type="inferred from homology"/>